<feature type="compositionally biased region" description="Basic and acidic residues" evidence="1">
    <location>
        <begin position="24"/>
        <end position="38"/>
    </location>
</feature>
<evidence type="ECO:0000256" key="1">
    <source>
        <dbReference type="SAM" id="MobiDB-lite"/>
    </source>
</evidence>
<feature type="region of interest" description="Disordered" evidence="1">
    <location>
        <begin position="93"/>
        <end position="116"/>
    </location>
</feature>
<dbReference type="AlphaFoldDB" id="A0ABC8SE09"/>
<accession>A0ABC8SE09</accession>
<dbReference type="Proteomes" id="UP001642360">
    <property type="component" value="Unassembled WGS sequence"/>
</dbReference>
<protein>
    <submittedName>
        <fullName evidence="2">Uncharacterized protein</fullName>
    </submittedName>
</protein>
<proteinExistence type="predicted"/>
<feature type="region of interest" description="Disordered" evidence="1">
    <location>
        <begin position="1"/>
        <end position="38"/>
    </location>
</feature>
<reference evidence="2 3" key="1">
    <citation type="submission" date="2024-02" db="EMBL/GenBank/DDBJ databases">
        <authorList>
            <person name="Vignale AGUSTIN F."/>
            <person name="Sosa J E."/>
            <person name="Modenutti C."/>
        </authorList>
    </citation>
    <scope>NUCLEOTIDE SEQUENCE [LARGE SCALE GENOMIC DNA]</scope>
</reference>
<dbReference type="EMBL" id="CAUOFW020002691">
    <property type="protein sequence ID" value="CAK9155360.1"/>
    <property type="molecule type" value="Genomic_DNA"/>
</dbReference>
<evidence type="ECO:0000313" key="2">
    <source>
        <dbReference type="EMBL" id="CAK9155360.1"/>
    </source>
</evidence>
<organism evidence="2 3">
    <name type="scientific">Ilex paraguariensis</name>
    <name type="common">yerba mate</name>
    <dbReference type="NCBI Taxonomy" id="185542"/>
    <lineage>
        <taxon>Eukaryota</taxon>
        <taxon>Viridiplantae</taxon>
        <taxon>Streptophyta</taxon>
        <taxon>Embryophyta</taxon>
        <taxon>Tracheophyta</taxon>
        <taxon>Spermatophyta</taxon>
        <taxon>Magnoliopsida</taxon>
        <taxon>eudicotyledons</taxon>
        <taxon>Gunneridae</taxon>
        <taxon>Pentapetalae</taxon>
        <taxon>asterids</taxon>
        <taxon>campanulids</taxon>
        <taxon>Aquifoliales</taxon>
        <taxon>Aquifoliaceae</taxon>
        <taxon>Ilex</taxon>
    </lineage>
</organism>
<dbReference type="PANTHER" id="PTHR35735">
    <property type="entry name" value="PROTEIN NIM1-INTERACTING 2"/>
    <property type="match status" value="1"/>
</dbReference>
<keyword evidence="3" id="KW-1185">Reference proteome</keyword>
<evidence type="ECO:0000313" key="3">
    <source>
        <dbReference type="Proteomes" id="UP001642360"/>
    </source>
</evidence>
<gene>
    <name evidence="2" type="ORF">ILEXP_LOCUS23767</name>
</gene>
<name>A0ABC8SE09_9AQUA</name>
<dbReference type="PANTHER" id="PTHR35735:SF8">
    <property type="entry name" value="PROTEIN NIM1-INTERACTING 2"/>
    <property type="match status" value="1"/>
</dbReference>
<dbReference type="InterPro" id="IPR034577">
    <property type="entry name" value="NIMIN-2"/>
</dbReference>
<sequence>MEEEREKRKQGKGDAVSGSRKKKAKEEGNGEKTEATKDEVEEFFAILRRIQVATSYFERGDDGDVNGRELTEKGSRLRRRIEWECSEELNDVKSKRKESGEENVVGLDLNVPPDPE</sequence>
<comment type="caution">
    <text evidence="2">The sequence shown here is derived from an EMBL/GenBank/DDBJ whole genome shotgun (WGS) entry which is preliminary data.</text>
</comment>